<evidence type="ECO:0000313" key="1">
    <source>
        <dbReference type="Proteomes" id="UP000887565"/>
    </source>
</evidence>
<dbReference type="WBParaSite" id="nRc.2.0.1.t44881-RA">
    <property type="protein sequence ID" value="nRc.2.0.1.t44881-RA"/>
    <property type="gene ID" value="nRc.2.0.1.g44881"/>
</dbReference>
<proteinExistence type="predicted"/>
<dbReference type="AlphaFoldDB" id="A0A915L2C9"/>
<organism evidence="1 2">
    <name type="scientific">Romanomermis culicivorax</name>
    <name type="common">Nematode worm</name>
    <dbReference type="NCBI Taxonomy" id="13658"/>
    <lineage>
        <taxon>Eukaryota</taxon>
        <taxon>Metazoa</taxon>
        <taxon>Ecdysozoa</taxon>
        <taxon>Nematoda</taxon>
        <taxon>Enoplea</taxon>
        <taxon>Dorylaimia</taxon>
        <taxon>Mermithida</taxon>
        <taxon>Mermithoidea</taxon>
        <taxon>Mermithidae</taxon>
        <taxon>Romanomermis</taxon>
    </lineage>
</organism>
<accession>A0A915L2C9</accession>
<sequence length="96" mass="10968">MEQLIMSKRIIYLKSQQADSDRQSNCLTAFDTSETDRPGKLLSNQPNSCRFEKFRLSAFKLVNSRSGAREFLAHSISPIEILRNPGVSKENYTNKN</sequence>
<reference evidence="2" key="1">
    <citation type="submission" date="2022-11" db="UniProtKB">
        <authorList>
            <consortium name="WormBaseParasite"/>
        </authorList>
    </citation>
    <scope>IDENTIFICATION</scope>
</reference>
<name>A0A915L2C9_ROMCU</name>
<keyword evidence="1" id="KW-1185">Reference proteome</keyword>
<protein>
    <submittedName>
        <fullName evidence="2">Uncharacterized protein</fullName>
    </submittedName>
</protein>
<dbReference type="Proteomes" id="UP000887565">
    <property type="component" value="Unplaced"/>
</dbReference>
<evidence type="ECO:0000313" key="2">
    <source>
        <dbReference type="WBParaSite" id="nRc.2.0.1.t44881-RA"/>
    </source>
</evidence>